<comment type="subcellular location">
    <subcellularLocation>
        <location evidence="1 9">Cell outer membrane</location>
    </subcellularLocation>
</comment>
<dbReference type="AlphaFoldDB" id="A0A2W2C6D1"/>
<evidence type="ECO:0000259" key="11">
    <source>
        <dbReference type="Pfam" id="PF00263"/>
    </source>
</evidence>
<evidence type="ECO:0000256" key="6">
    <source>
        <dbReference type="ARBA" id="ARBA00022927"/>
    </source>
</evidence>
<keyword evidence="4" id="KW-1134">Transmembrane beta strand</keyword>
<dbReference type="InterPro" id="IPR013356">
    <property type="entry name" value="T2SS_GspD"/>
</dbReference>
<evidence type="ECO:0000256" key="8">
    <source>
        <dbReference type="ARBA" id="ARBA00023237"/>
    </source>
</evidence>
<evidence type="ECO:0000313" key="13">
    <source>
        <dbReference type="EMBL" id="PZF75693.1"/>
    </source>
</evidence>
<name>A0A2W2C6D1_9HYPH</name>
<feature type="domain" description="NolW-like" evidence="12">
    <location>
        <begin position="314"/>
        <end position="453"/>
    </location>
</feature>
<dbReference type="PRINTS" id="PR00811">
    <property type="entry name" value="BCTERIALGSPD"/>
</dbReference>
<dbReference type="InterPro" id="IPR050810">
    <property type="entry name" value="Bact_Secretion_Sys_Channel"/>
</dbReference>
<feature type="compositionally biased region" description="Low complexity" evidence="10">
    <location>
        <begin position="51"/>
        <end position="69"/>
    </location>
</feature>
<protein>
    <submittedName>
        <fullName evidence="13">Type II secretion system protein GspD</fullName>
    </submittedName>
</protein>
<dbReference type="PANTHER" id="PTHR30332">
    <property type="entry name" value="PROBABLE GENERAL SECRETION PATHWAY PROTEIN D"/>
    <property type="match status" value="1"/>
</dbReference>
<evidence type="ECO:0000313" key="14">
    <source>
        <dbReference type="Proteomes" id="UP000248795"/>
    </source>
</evidence>
<evidence type="ECO:0000256" key="1">
    <source>
        <dbReference type="ARBA" id="ARBA00004442"/>
    </source>
</evidence>
<dbReference type="NCBIfam" id="TIGR02517">
    <property type="entry name" value="type_II_gspD"/>
    <property type="match status" value="1"/>
</dbReference>
<evidence type="ECO:0000259" key="12">
    <source>
        <dbReference type="Pfam" id="PF03958"/>
    </source>
</evidence>
<evidence type="ECO:0000256" key="10">
    <source>
        <dbReference type="SAM" id="MobiDB-lite"/>
    </source>
</evidence>
<feature type="compositionally biased region" description="Gly residues" evidence="10">
    <location>
        <begin position="403"/>
        <end position="414"/>
    </location>
</feature>
<feature type="region of interest" description="Disordered" evidence="10">
    <location>
        <begin position="51"/>
        <end position="71"/>
    </location>
</feature>
<dbReference type="PRINTS" id="PR01032">
    <property type="entry name" value="PHAGEIV"/>
</dbReference>
<dbReference type="InterPro" id="IPR001775">
    <property type="entry name" value="GspD/PilQ"/>
</dbReference>
<keyword evidence="6" id="KW-0653">Protein transport</keyword>
<dbReference type="InterPro" id="IPR005644">
    <property type="entry name" value="NolW-like"/>
</dbReference>
<keyword evidence="7" id="KW-0472">Membrane</keyword>
<dbReference type="Gene3D" id="3.30.1370.120">
    <property type="match status" value="3"/>
</dbReference>
<feature type="domain" description="Type II/III secretion system secretin-like" evidence="11">
    <location>
        <begin position="520"/>
        <end position="682"/>
    </location>
</feature>
<keyword evidence="5" id="KW-0732">Signal</keyword>
<evidence type="ECO:0000256" key="3">
    <source>
        <dbReference type="ARBA" id="ARBA00022448"/>
    </source>
</evidence>
<evidence type="ECO:0000256" key="4">
    <source>
        <dbReference type="ARBA" id="ARBA00022452"/>
    </source>
</evidence>
<evidence type="ECO:0000256" key="2">
    <source>
        <dbReference type="ARBA" id="ARBA00006980"/>
    </source>
</evidence>
<evidence type="ECO:0000256" key="9">
    <source>
        <dbReference type="RuleBase" id="RU004004"/>
    </source>
</evidence>
<dbReference type="GO" id="GO:0015627">
    <property type="term" value="C:type II protein secretion system complex"/>
    <property type="evidence" value="ECO:0007669"/>
    <property type="project" value="InterPro"/>
</dbReference>
<comment type="caution">
    <text evidence="13">The sequence shown here is derived from an EMBL/GenBank/DDBJ whole genome shotgun (WGS) entry which is preliminary data.</text>
</comment>
<dbReference type="GO" id="GO:0015628">
    <property type="term" value="P:protein secretion by the type II secretion system"/>
    <property type="evidence" value="ECO:0007669"/>
    <property type="project" value="InterPro"/>
</dbReference>
<keyword evidence="4" id="KW-0812">Transmembrane</keyword>
<dbReference type="GO" id="GO:0009279">
    <property type="term" value="C:cell outer membrane"/>
    <property type="evidence" value="ECO:0007669"/>
    <property type="project" value="UniProtKB-SubCell"/>
</dbReference>
<dbReference type="PANTHER" id="PTHR30332:SF25">
    <property type="entry name" value="SECRETIN XPSD"/>
    <property type="match status" value="1"/>
</dbReference>
<keyword evidence="8" id="KW-0998">Cell outer membrane</keyword>
<comment type="similarity">
    <text evidence="2">Belongs to the bacterial secretin family. GSP D subfamily.</text>
</comment>
<gene>
    <name evidence="13" type="primary">gspD</name>
    <name evidence="13" type="ORF">DK847_17805</name>
</gene>
<keyword evidence="14" id="KW-1185">Reference proteome</keyword>
<proteinExistence type="inferred from homology"/>
<dbReference type="InterPro" id="IPR038591">
    <property type="entry name" value="NolW-like_sf"/>
</dbReference>
<dbReference type="Pfam" id="PF00263">
    <property type="entry name" value="Secretin"/>
    <property type="match status" value="1"/>
</dbReference>
<dbReference type="EMBL" id="QKVK01000009">
    <property type="protein sequence ID" value="PZF75693.1"/>
    <property type="molecule type" value="Genomic_DNA"/>
</dbReference>
<dbReference type="InterPro" id="IPR004846">
    <property type="entry name" value="T2SS/T3SS_dom"/>
</dbReference>
<evidence type="ECO:0000256" key="5">
    <source>
        <dbReference type="ARBA" id="ARBA00022729"/>
    </source>
</evidence>
<feature type="region of interest" description="Disordered" evidence="10">
    <location>
        <begin position="1"/>
        <end position="39"/>
    </location>
</feature>
<feature type="compositionally biased region" description="Polar residues" evidence="10">
    <location>
        <begin position="357"/>
        <end position="369"/>
    </location>
</feature>
<dbReference type="Proteomes" id="UP000248795">
    <property type="component" value="Unassembled WGS sequence"/>
</dbReference>
<feature type="compositionally biased region" description="Low complexity" evidence="10">
    <location>
        <begin position="383"/>
        <end position="402"/>
    </location>
</feature>
<organism evidence="13 14">
    <name type="scientific">Aestuariivirga litoralis</name>
    <dbReference type="NCBI Taxonomy" id="2650924"/>
    <lineage>
        <taxon>Bacteria</taxon>
        <taxon>Pseudomonadati</taxon>
        <taxon>Pseudomonadota</taxon>
        <taxon>Alphaproteobacteria</taxon>
        <taxon>Hyphomicrobiales</taxon>
        <taxon>Aestuariivirgaceae</taxon>
        <taxon>Aestuariivirga</taxon>
    </lineage>
</organism>
<keyword evidence="3 9" id="KW-0813">Transport</keyword>
<sequence length="704" mass="73730">MLASCQAPSAGLESTNQLDLNARSPAKVTTRGAGPVMKPASQAARYEVFPGASPAAEGDGAEPPAGVGEQADGKFTVNLDGATIAEASKLILGETLGYNYTIDQNLPPSSITMVSNRAVSARQLLDAFEASLRTANAALVKSDGNFRVVMQQAMENDASNLDTGRDVSPGYGVSAIPLRHVGPGTMVNLLDGFMQQLGSAKAWNAGNMILIRGPASQRRALVEVVTNFDVDTMRNQTFGMAALENGRAEEVATQVMKVFAQDNASAGSNGLKVIPVPNINSLIIIANDQAKVRRAITWVRRLDRENLDAPKSYVYAVQNGNAVELAKILSATYGGSAGAGATAEVAPDSPQMDVSLDSGSADQQGQDPSQGDMGGVPQPPQVQPEQQGSDPTSTSSTSQTAAAGGGGGGGGGDAKGIRITPIPANNTLLIRASPRDYREILSTLAQIDQPSTQVLISTTIAEVQLNDTLKYGVQAYFESGNFSFVLTEKTSTAGSVISPKLPGMNLVMGGISNPQLVVDALSKVTNVRIVSSPSLLVMENETATIKVGDQVPIQTQTETTQGGQTVNSYEYRDTGVVLKVKPRVNANGVVMIDLGQELSAVQQDTGIGGQPKFTQRTISSKVSVNDQQTVLLGGLINGTEDRSRVTVPGASQLPLLGRLVGTTGGIATRNEMIVFITPTIVRNGEEASQMSQDLRAKMKNLNFD</sequence>
<reference evidence="14" key="1">
    <citation type="submission" date="2018-06" db="EMBL/GenBank/DDBJ databases">
        <title>Aestuariibacter litoralis strain KCTC 52945T.</title>
        <authorList>
            <person name="Li X."/>
            <person name="Salam N."/>
            <person name="Li J.-L."/>
            <person name="Chen Y.-M."/>
            <person name="Yang Z.-W."/>
            <person name="Zhang L.-Y."/>
            <person name="Han M.-X."/>
            <person name="Xiao M."/>
            <person name="Li W.-J."/>
        </authorList>
    </citation>
    <scope>NUCLEOTIDE SEQUENCE [LARGE SCALE GENOMIC DNA]</scope>
    <source>
        <strain evidence="14">KCTC 52945</strain>
    </source>
</reference>
<dbReference type="Gene3D" id="3.55.50.30">
    <property type="match status" value="1"/>
</dbReference>
<feature type="region of interest" description="Disordered" evidence="10">
    <location>
        <begin position="337"/>
        <end position="418"/>
    </location>
</feature>
<accession>A0A2W2C6D1</accession>
<evidence type="ECO:0000256" key="7">
    <source>
        <dbReference type="ARBA" id="ARBA00023136"/>
    </source>
</evidence>
<dbReference type="Pfam" id="PF03958">
    <property type="entry name" value="Secretin_N"/>
    <property type="match status" value="1"/>
</dbReference>